<dbReference type="SUPFAM" id="SSF51338">
    <property type="entry name" value="Composite domain of metallo-dependent hydrolases"/>
    <property type="match status" value="2"/>
</dbReference>
<dbReference type="InterPro" id="IPR013108">
    <property type="entry name" value="Amidohydro_3"/>
</dbReference>
<dbReference type="InterPro" id="IPR032466">
    <property type="entry name" value="Metal_Hydrolase"/>
</dbReference>
<sequence length="460" mass="48798">MLDVLITGGTVIDGSNRPGYTADVGIRDGRIVAIGDLAGRKAARHHDARGRIVSPGFIDAHTHDDRLVLDAGEEACHPKLSQGVTTVVTGNCGISLAPLRWTDGAPPAPLDLLGRDGWTFERFGDYLDALARSRPTLNTACLVGHSTLRVRHVADLQKEADARECQRMAADLQEALKAGAIGLSTGLYYPPARAASTAEVIAVGAPLQRHGGIVAMHLRGEADQIDDALREGFEIGRALGVDTVLSHHKLIGKRNHGRSAQTLALIEEAAQAQSVCMDCYPYNASSTMLLAARVNQSSQVLVTWSEVDPSAAGRSLFALAQERGVSPESLVQTLSPAGAVYFAMDEGDVSRILAHPLTMVGSDGLARDRRLFPLETAVYKMTGLPARRFGLQGRGLLGEGCAADIAIFDAATIADRATFENPTAASVGMDAVFVNGVLACEQGRTVERHAGQVLRHGRTP</sequence>
<accession>A0A7V8JPN8</accession>
<dbReference type="Gene3D" id="2.30.40.10">
    <property type="entry name" value="Urease, subunit C, domain 1"/>
    <property type="match status" value="1"/>
</dbReference>
<reference evidence="3" key="1">
    <citation type="journal article" date="2020" name="MBio">
        <title>Horizontal gene transfer to a defensive symbiont with a reduced genome amongst a multipartite beetle microbiome.</title>
        <authorList>
            <person name="Waterworth S.C."/>
            <person name="Florez L.V."/>
            <person name="Rees E.R."/>
            <person name="Hertweck C."/>
            <person name="Kaltenpoth M."/>
            <person name="Kwan J.C."/>
        </authorList>
    </citation>
    <scope>NUCLEOTIDE SEQUENCE [LARGE SCALE GENOMIC DNA]</scope>
</reference>
<evidence type="ECO:0000313" key="3">
    <source>
        <dbReference type="Proteomes" id="UP000461670"/>
    </source>
</evidence>
<proteinExistence type="predicted"/>
<dbReference type="AlphaFoldDB" id="A0A7V8JPN8"/>
<dbReference type="EMBL" id="WNDQ01000044">
    <property type="protein sequence ID" value="KAF1019953.1"/>
    <property type="molecule type" value="Genomic_DNA"/>
</dbReference>
<protein>
    <submittedName>
        <fullName evidence="2">D-aminoacylase</fullName>
    </submittedName>
</protein>
<feature type="domain" description="Amidohydrolase 3" evidence="1">
    <location>
        <begin position="47"/>
        <end position="208"/>
    </location>
</feature>
<comment type="caution">
    <text evidence="2">The sequence shown here is derived from an EMBL/GenBank/DDBJ whole genome shotgun (WGS) entry which is preliminary data.</text>
</comment>
<gene>
    <name evidence="2" type="primary">dan_2</name>
    <name evidence="2" type="ORF">GAK30_02825</name>
</gene>
<feature type="domain" description="Amidohydrolase 3" evidence="1">
    <location>
        <begin position="364"/>
        <end position="437"/>
    </location>
</feature>
<dbReference type="PANTHER" id="PTHR11647">
    <property type="entry name" value="HYDRANTOINASE/DIHYDROPYRIMIDINASE FAMILY MEMBER"/>
    <property type="match status" value="1"/>
</dbReference>
<dbReference type="GO" id="GO:0016811">
    <property type="term" value="F:hydrolase activity, acting on carbon-nitrogen (but not peptide) bonds, in linear amides"/>
    <property type="evidence" value="ECO:0007669"/>
    <property type="project" value="InterPro"/>
</dbReference>
<dbReference type="Gene3D" id="3.30.1490.130">
    <property type="entry name" value="D-aminoacylase. Domain 3"/>
    <property type="match status" value="1"/>
</dbReference>
<evidence type="ECO:0000259" key="1">
    <source>
        <dbReference type="Pfam" id="PF07969"/>
    </source>
</evidence>
<dbReference type="CDD" id="cd01297">
    <property type="entry name" value="D-aminoacylase"/>
    <property type="match status" value="1"/>
</dbReference>
<evidence type="ECO:0000313" key="2">
    <source>
        <dbReference type="EMBL" id="KAF1019953.1"/>
    </source>
</evidence>
<name>A0A7V8JPN8_9BURK</name>
<dbReference type="InterPro" id="IPR011059">
    <property type="entry name" value="Metal-dep_hydrolase_composite"/>
</dbReference>
<organism evidence="2 3">
    <name type="scientific">Paracidovorax wautersii</name>
    <dbReference type="NCBI Taxonomy" id="1177982"/>
    <lineage>
        <taxon>Bacteria</taxon>
        <taxon>Pseudomonadati</taxon>
        <taxon>Pseudomonadota</taxon>
        <taxon>Betaproteobacteria</taxon>
        <taxon>Burkholderiales</taxon>
        <taxon>Comamonadaceae</taxon>
        <taxon>Paracidovorax</taxon>
    </lineage>
</organism>
<dbReference type="Gene3D" id="3.20.20.140">
    <property type="entry name" value="Metal-dependent hydrolases"/>
    <property type="match status" value="1"/>
</dbReference>
<dbReference type="PANTHER" id="PTHR11647:SF1">
    <property type="entry name" value="COLLAPSIN RESPONSE MEDIATOR PROTEIN"/>
    <property type="match status" value="1"/>
</dbReference>
<dbReference type="InterPro" id="IPR023100">
    <property type="entry name" value="D-aminoacylase_insert_dom_sf"/>
</dbReference>
<dbReference type="SUPFAM" id="SSF51556">
    <property type="entry name" value="Metallo-dependent hydrolases"/>
    <property type="match status" value="1"/>
</dbReference>
<dbReference type="GO" id="GO:0016812">
    <property type="term" value="F:hydrolase activity, acting on carbon-nitrogen (but not peptide) bonds, in cyclic amides"/>
    <property type="evidence" value="ECO:0007669"/>
    <property type="project" value="TreeGrafter"/>
</dbReference>
<dbReference type="InterPro" id="IPR050378">
    <property type="entry name" value="Metallo-dep_Hydrolases_sf"/>
</dbReference>
<dbReference type="GO" id="GO:0005829">
    <property type="term" value="C:cytosol"/>
    <property type="evidence" value="ECO:0007669"/>
    <property type="project" value="TreeGrafter"/>
</dbReference>
<dbReference type="Proteomes" id="UP000461670">
    <property type="component" value="Unassembled WGS sequence"/>
</dbReference>
<dbReference type="Pfam" id="PF07969">
    <property type="entry name" value="Amidohydro_3"/>
    <property type="match status" value="2"/>
</dbReference>